<evidence type="ECO:0000256" key="5">
    <source>
        <dbReference type="ARBA" id="ARBA00023244"/>
    </source>
</evidence>
<dbReference type="CDD" id="cd11642">
    <property type="entry name" value="SUMT"/>
    <property type="match status" value="1"/>
</dbReference>
<dbReference type="AlphaFoldDB" id="K9YLF8"/>
<keyword evidence="4" id="KW-0949">S-adenosyl-L-methionine</keyword>
<sequence>MTIYFVGAGVGGVDYLTVKAHGLITRADVIIYDALADSQILDLAPAHCLKVDVGKRGGRVSTSQQKINQMLVDYGLQYSLVIRLKSGDPGIFGRLHPELEAIAPYNISYELIPGISSVLAAPLWAGMSLTEKHQGRHFAVVSGHDPDVLDWSILASIDTLVILMGARNLPLIIDYLLGCDRSSDSSIIIIKNAGRKDQQIWQGNLSNMMDQVQGISLSPCVIVISNIIS</sequence>
<comment type="similarity">
    <text evidence="8">Belongs to the precorrin methyltransferase family.</text>
</comment>
<evidence type="ECO:0000256" key="6">
    <source>
        <dbReference type="ARBA" id="ARBA00023444"/>
    </source>
</evidence>
<dbReference type="PANTHER" id="PTHR45790">
    <property type="entry name" value="SIROHEME SYNTHASE-RELATED"/>
    <property type="match status" value="1"/>
</dbReference>
<dbReference type="SUPFAM" id="SSF53790">
    <property type="entry name" value="Tetrapyrrole methylase"/>
    <property type="match status" value="1"/>
</dbReference>
<dbReference type="PANTHER" id="PTHR45790:SF3">
    <property type="entry name" value="S-ADENOSYL-L-METHIONINE-DEPENDENT UROPORPHYRINOGEN III METHYLTRANSFERASE, CHLOROPLASTIC"/>
    <property type="match status" value="1"/>
</dbReference>
<evidence type="ECO:0000256" key="7">
    <source>
        <dbReference type="ARBA" id="ARBA00054030"/>
    </source>
</evidence>
<dbReference type="GO" id="GO:0019354">
    <property type="term" value="P:siroheme biosynthetic process"/>
    <property type="evidence" value="ECO:0007669"/>
    <property type="project" value="InterPro"/>
</dbReference>
<dbReference type="eggNOG" id="COG0007">
    <property type="taxonomic scope" value="Bacteria"/>
</dbReference>
<dbReference type="Gene3D" id="3.40.1010.10">
    <property type="entry name" value="Cobalt-precorrin-4 Transmethylase, Domain 1"/>
    <property type="match status" value="1"/>
</dbReference>
<dbReference type="GO" id="GO:0004851">
    <property type="term" value="F:uroporphyrin-III C-methyltransferase activity"/>
    <property type="evidence" value="ECO:0007669"/>
    <property type="project" value="UniProtKB-EC"/>
</dbReference>
<evidence type="ECO:0000313" key="11">
    <source>
        <dbReference type="Proteomes" id="UP000010483"/>
    </source>
</evidence>
<name>K9YLF8_CYASC</name>
<evidence type="ECO:0000256" key="3">
    <source>
        <dbReference type="ARBA" id="ARBA00022679"/>
    </source>
</evidence>
<dbReference type="EMBL" id="CP003940">
    <property type="protein sequence ID" value="AFZ47761.1"/>
    <property type="molecule type" value="Genomic_DNA"/>
</dbReference>
<dbReference type="InterPro" id="IPR006366">
    <property type="entry name" value="CobA/CysG_C"/>
</dbReference>
<dbReference type="Pfam" id="PF00590">
    <property type="entry name" value="TP_methylase"/>
    <property type="match status" value="1"/>
</dbReference>
<dbReference type="PROSITE" id="PS00840">
    <property type="entry name" value="SUMT_2"/>
    <property type="match status" value="1"/>
</dbReference>
<keyword evidence="2 8" id="KW-0489">Methyltransferase</keyword>
<dbReference type="InterPro" id="IPR000878">
    <property type="entry name" value="4pyrrol_Mease"/>
</dbReference>
<accession>K9YLF8</accession>
<dbReference type="HOGENOM" id="CLU_011276_7_0_3"/>
<dbReference type="InterPro" id="IPR014776">
    <property type="entry name" value="4pyrrole_Mease_sub2"/>
</dbReference>
<evidence type="ECO:0000259" key="9">
    <source>
        <dbReference type="Pfam" id="PF00590"/>
    </source>
</evidence>
<evidence type="ECO:0000256" key="8">
    <source>
        <dbReference type="RuleBase" id="RU003960"/>
    </source>
</evidence>
<dbReference type="InterPro" id="IPR014777">
    <property type="entry name" value="4pyrrole_Mease_sub1"/>
</dbReference>
<dbReference type="STRING" id="292563.Cyast_1805"/>
<dbReference type="EC" id="2.1.1.107" evidence="1"/>
<evidence type="ECO:0000313" key="10">
    <source>
        <dbReference type="EMBL" id="AFZ47761.1"/>
    </source>
</evidence>
<gene>
    <name evidence="10" type="ordered locus">Cyast_1805</name>
</gene>
<organism evidence="10 11">
    <name type="scientific">Cyanobacterium stanieri (strain ATCC 29140 / PCC 7202)</name>
    <dbReference type="NCBI Taxonomy" id="292563"/>
    <lineage>
        <taxon>Bacteria</taxon>
        <taxon>Bacillati</taxon>
        <taxon>Cyanobacteriota</taxon>
        <taxon>Cyanophyceae</taxon>
        <taxon>Oscillatoriophycideae</taxon>
        <taxon>Chroococcales</taxon>
        <taxon>Geminocystaceae</taxon>
        <taxon>Cyanobacterium</taxon>
    </lineage>
</organism>
<dbReference type="InterPro" id="IPR003043">
    <property type="entry name" value="Uropor_MeTrfase_CS"/>
</dbReference>
<dbReference type="KEGG" id="csn:Cyast_1805"/>
<dbReference type="Proteomes" id="UP000010483">
    <property type="component" value="Chromosome"/>
</dbReference>
<proteinExistence type="inferred from homology"/>
<dbReference type="Gene3D" id="3.30.950.10">
    <property type="entry name" value="Methyltransferase, Cobalt-precorrin-4 Transmethylase, Domain 2"/>
    <property type="match status" value="1"/>
</dbReference>
<keyword evidence="11" id="KW-1185">Reference proteome</keyword>
<evidence type="ECO:0000256" key="4">
    <source>
        <dbReference type="ARBA" id="ARBA00022691"/>
    </source>
</evidence>
<evidence type="ECO:0000256" key="2">
    <source>
        <dbReference type="ARBA" id="ARBA00022603"/>
    </source>
</evidence>
<dbReference type="GO" id="GO:0032259">
    <property type="term" value="P:methylation"/>
    <property type="evidence" value="ECO:0007669"/>
    <property type="project" value="UniProtKB-KW"/>
</dbReference>
<dbReference type="NCBIfam" id="TIGR01469">
    <property type="entry name" value="cobA_cysG_Cterm"/>
    <property type="match status" value="1"/>
</dbReference>
<dbReference type="FunFam" id="3.40.1010.10:FF:000001">
    <property type="entry name" value="Siroheme synthase"/>
    <property type="match status" value="1"/>
</dbReference>
<dbReference type="InterPro" id="IPR050161">
    <property type="entry name" value="Siro_Cobalamin_biosynth"/>
</dbReference>
<protein>
    <recommendedName>
        <fullName evidence="1">uroporphyrinogen-III C-methyltransferase</fullName>
        <ecNumber evidence="1">2.1.1.107</ecNumber>
    </recommendedName>
</protein>
<dbReference type="BioCyc" id="CSTA292563:G1353-1812-MONOMER"/>
<feature type="domain" description="Tetrapyrrole methylase" evidence="9">
    <location>
        <begin position="2"/>
        <end position="207"/>
    </location>
</feature>
<comment type="function">
    <text evidence="7">Catalyzes the two successive C-2 and C-7 methylation reactions involved in the conversion of uroporphyrinogen III to precorrin-2 via the intermediate formation of precorrin-1. It is a step in the biosynthesis of both cobalamin (vitamin B12) and siroheme.</text>
</comment>
<reference evidence="11" key="1">
    <citation type="journal article" date="2013" name="Proc. Natl. Acad. Sci. U.S.A.">
        <title>Improving the coverage of the cyanobacterial phylum using diversity-driven genome sequencing.</title>
        <authorList>
            <person name="Shih P.M."/>
            <person name="Wu D."/>
            <person name="Latifi A."/>
            <person name="Axen S.D."/>
            <person name="Fewer D.P."/>
            <person name="Talla E."/>
            <person name="Calteau A."/>
            <person name="Cai F."/>
            <person name="Tandeau de Marsac N."/>
            <person name="Rippka R."/>
            <person name="Herdman M."/>
            <person name="Sivonen K."/>
            <person name="Coursin T."/>
            <person name="Laurent T."/>
            <person name="Goodwin L."/>
            <person name="Nolan M."/>
            <person name="Davenport K.W."/>
            <person name="Han C.S."/>
            <person name="Rubin E.M."/>
            <person name="Eisen J.A."/>
            <person name="Woyke T."/>
            <person name="Gugger M."/>
            <person name="Kerfeld C.A."/>
        </authorList>
    </citation>
    <scope>NUCLEOTIDE SEQUENCE [LARGE SCALE GENOMIC DNA]</scope>
    <source>
        <strain evidence="11">ATCC 29140 / PCC 7202</strain>
    </source>
</reference>
<evidence type="ECO:0000256" key="1">
    <source>
        <dbReference type="ARBA" id="ARBA00012162"/>
    </source>
</evidence>
<keyword evidence="3 8" id="KW-0808">Transferase</keyword>
<dbReference type="InterPro" id="IPR035996">
    <property type="entry name" value="4pyrrol_Methylase_sf"/>
</dbReference>
<comment type="pathway">
    <text evidence="6">Porphyrin-containing compound metabolism.</text>
</comment>
<dbReference type="NCBIfam" id="NF004790">
    <property type="entry name" value="PRK06136.1"/>
    <property type="match status" value="1"/>
</dbReference>
<keyword evidence="5" id="KW-0627">Porphyrin biosynthesis</keyword>